<evidence type="ECO:0000256" key="1">
    <source>
        <dbReference type="ARBA" id="ARBA00008693"/>
    </source>
</evidence>
<name>A0ABD3X7H1_SINWO</name>
<dbReference type="PANTHER" id="PTHR11245">
    <property type="entry name" value="STANNIOCALCIN"/>
    <property type="match status" value="1"/>
</dbReference>
<feature type="signal peptide" evidence="5">
    <location>
        <begin position="1"/>
        <end position="17"/>
    </location>
</feature>
<evidence type="ECO:0000256" key="5">
    <source>
        <dbReference type="SAM" id="SignalP"/>
    </source>
</evidence>
<dbReference type="Pfam" id="PF03298">
    <property type="entry name" value="Stanniocalcin"/>
    <property type="match status" value="1"/>
</dbReference>
<comment type="subunit">
    <text evidence="2">Homodimer; disulfide-linked.</text>
</comment>
<feature type="chain" id="PRO_5044725243" evidence="5">
    <location>
        <begin position="18"/>
        <end position="207"/>
    </location>
</feature>
<accession>A0ABD3X7H1</accession>
<reference evidence="7 8" key="1">
    <citation type="submission" date="2024-11" db="EMBL/GenBank/DDBJ databases">
        <title>Chromosome-level genome assembly of the freshwater bivalve Anodonta woodiana.</title>
        <authorList>
            <person name="Chen X."/>
        </authorList>
    </citation>
    <scope>NUCLEOTIDE SEQUENCE [LARGE SCALE GENOMIC DNA]</scope>
    <source>
        <strain evidence="7">MN2024</strain>
        <tissue evidence="7">Gills</tissue>
    </source>
</reference>
<keyword evidence="8" id="KW-1185">Reference proteome</keyword>
<dbReference type="EMBL" id="JBJQND010000004">
    <property type="protein sequence ID" value="KAL3880869.1"/>
    <property type="molecule type" value="Genomic_DNA"/>
</dbReference>
<dbReference type="InterPro" id="IPR004978">
    <property type="entry name" value="Stanniocalcin"/>
</dbReference>
<evidence type="ECO:0000313" key="8">
    <source>
        <dbReference type="Proteomes" id="UP001634394"/>
    </source>
</evidence>
<dbReference type="GO" id="GO:0005179">
    <property type="term" value="F:hormone activity"/>
    <property type="evidence" value="ECO:0007669"/>
    <property type="project" value="UniProtKB-KW"/>
</dbReference>
<dbReference type="AlphaFoldDB" id="A0ABD3X7H1"/>
<evidence type="ECO:0000313" key="7">
    <source>
        <dbReference type="EMBL" id="KAL3880943.1"/>
    </source>
</evidence>
<comment type="similarity">
    <text evidence="1">Belongs to the stanniocalcin family.</text>
</comment>
<protein>
    <submittedName>
        <fullName evidence="7">Uncharacterized protein</fullName>
    </submittedName>
</protein>
<keyword evidence="4" id="KW-1015">Disulfide bond</keyword>
<keyword evidence="3" id="KW-0372">Hormone</keyword>
<dbReference type="Proteomes" id="UP001634394">
    <property type="component" value="Unassembled WGS sequence"/>
</dbReference>
<dbReference type="EMBL" id="JBJQND010000004">
    <property type="protein sequence ID" value="KAL3880943.1"/>
    <property type="molecule type" value="Genomic_DNA"/>
</dbReference>
<dbReference type="PANTHER" id="PTHR11245:SF6">
    <property type="entry name" value="DUF19 DOMAIN-CONTAINING PROTEIN"/>
    <property type="match status" value="1"/>
</dbReference>
<proteinExistence type="inferred from homology"/>
<sequence length="207" mass="23321">MKVLAFVVVVLIPCAGAASVWGYLFGSDRETLIQPKEDVLPRCLAQAQTGNCDFYRCFERRFPCGSDGYVVNHATYFCDKLKQNTQYFNEEAKAAINASNVCLISLFRPLYQGDSTTCETIKQTGIDAIVECNARNAARPDYCQLVRTNWDGYWRLFSARDMYKLARLSPRVWSSLIVQSFNCGSESLQGAMGSIINQINRLKDYIG</sequence>
<gene>
    <name evidence="6" type="ORF">ACJMK2_033075</name>
    <name evidence="7" type="ORF">ACJMK2_033145</name>
</gene>
<evidence type="ECO:0000256" key="4">
    <source>
        <dbReference type="ARBA" id="ARBA00023157"/>
    </source>
</evidence>
<comment type="caution">
    <text evidence="7">The sequence shown here is derived from an EMBL/GenBank/DDBJ whole genome shotgun (WGS) entry which is preliminary data.</text>
</comment>
<organism evidence="7 8">
    <name type="scientific">Sinanodonta woodiana</name>
    <name type="common">Chinese pond mussel</name>
    <name type="synonym">Anodonta woodiana</name>
    <dbReference type="NCBI Taxonomy" id="1069815"/>
    <lineage>
        <taxon>Eukaryota</taxon>
        <taxon>Metazoa</taxon>
        <taxon>Spiralia</taxon>
        <taxon>Lophotrochozoa</taxon>
        <taxon>Mollusca</taxon>
        <taxon>Bivalvia</taxon>
        <taxon>Autobranchia</taxon>
        <taxon>Heteroconchia</taxon>
        <taxon>Palaeoheterodonta</taxon>
        <taxon>Unionida</taxon>
        <taxon>Unionoidea</taxon>
        <taxon>Unionidae</taxon>
        <taxon>Unioninae</taxon>
        <taxon>Sinanodonta</taxon>
    </lineage>
</organism>
<evidence type="ECO:0000313" key="6">
    <source>
        <dbReference type="EMBL" id="KAL3880869.1"/>
    </source>
</evidence>
<evidence type="ECO:0000256" key="2">
    <source>
        <dbReference type="ARBA" id="ARBA00011748"/>
    </source>
</evidence>
<evidence type="ECO:0000256" key="3">
    <source>
        <dbReference type="ARBA" id="ARBA00022702"/>
    </source>
</evidence>
<keyword evidence="5" id="KW-0732">Signal</keyword>